<dbReference type="EMBL" id="LT934121">
    <property type="protein sequence ID" value="VAI51571.1"/>
    <property type="molecule type" value="Genomic_DNA"/>
</dbReference>
<dbReference type="InterPro" id="IPR001313">
    <property type="entry name" value="Pumilio_RNA-bd_rpt"/>
</dbReference>
<dbReference type="Pfam" id="PF07990">
    <property type="entry name" value="NABP"/>
    <property type="match status" value="1"/>
</dbReference>
<evidence type="ECO:0000256" key="4">
    <source>
        <dbReference type="ARBA" id="ARBA00022845"/>
    </source>
</evidence>
<dbReference type="AlphaFoldDB" id="A0A9R1B4V5"/>
<evidence type="ECO:0000256" key="8">
    <source>
        <dbReference type="SAM" id="MobiDB-lite"/>
    </source>
</evidence>
<comment type="function">
    <text evidence="6">Sequence-specific RNA-binding protein that regulates translation and mRNA stability by binding the 3'-UTR of target mRNAs. Binds the APUM-binding elements (APBEs) in the 3'-UTR mRNA sequence of CLV1, PNH, WUS and FAS2.</text>
</comment>
<evidence type="ECO:0000256" key="7">
    <source>
        <dbReference type="PROSITE-ProRule" id="PRU00317"/>
    </source>
</evidence>
<keyword evidence="5" id="KW-0694">RNA-binding</keyword>
<dbReference type="InterPro" id="IPR033133">
    <property type="entry name" value="PUM-HD"/>
</dbReference>
<evidence type="ECO:0000256" key="6">
    <source>
        <dbReference type="ARBA" id="ARBA00055193"/>
    </source>
</evidence>
<feature type="repeat" description="Pumilio" evidence="7">
    <location>
        <begin position="822"/>
        <end position="859"/>
    </location>
</feature>
<evidence type="ECO:0000313" key="11">
    <source>
        <dbReference type="Proteomes" id="UP000324705"/>
    </source>
</evidence>
<reference evidence="10 11" key="1">
    <citation type="submission" date="2017-09" db="EMBL/GenBank/DDBJ databases">
        <authorList>
            <consortium name="International Durum Wheat Genome Sequencing Consortium (IDWGSC)"/>
            <person name="Milanesi L."/>
        </authorList>
    </citation>
    <scope>NUCLEOTIDE SEQUENCE [LARGE SCALE GENOMIC DNA]</scope>
    <source>
        <strain evidence="11">cv. Svevo</strain>
    </source>
</reference>
<dbReference type="FunFam" id="1.25.10.10:FF:000004">
    <property type="entry name" value="Pumilio homolog 1 isoform 2"/>
    <property type="match status" value="1"/>
</dbReference>
<dbReference type="GO" id="GO:0003729">
    <property type="term" value="F:mRNA binding"/>
    <property type="evidence" value="ECO:0007669"/>
    <property type="project" value="TreeGrafter"/>
</dbReference>
<dbReference type="PROSITE" id="PS50302">
    <property type="entry name" value="PUM"/>
    <property type="match status" value="8"/>
</dbReference>
<dbReference type="SMART" id="SM00025">
    <property type="entry name" value="Pumilio"/>
    <property type="match status" value="8"/>
</dbReference>
<keyword evidence="4" id="KW-0810">Translation regulation</keyword>
<feature type="compositionally biased region" description="Polar residues" evidence="8">
    <location>
        <begin position="245"/>
        <end position="305"/>
    </location>
</feature>
<feature type="repeat" description="Pumilio" evidence="7">
    <location>
        <begin position="860"/>
        <end position="896"/>
    </location>
</feature>
<feature type="repeat" description="Pumilio" evidence="7">
    <location>
        <begin position="786"/>
        <end position="821"/>
    </location>
</feature>
<evidence type="ECO:0000313" key="10">
    <source>
        <dbReference type="EMBL" id="VAI51571.1"/>
    </source>
</evidence>
<feature type="region of interest" description="Disordered" evidence="8">
    <location>
        <begin position="328"/>
        <end position="352"/>
    </location>
</feature>
<feature type="compositionally biased region" description="Polar residues" evidence="8">
    <location>
        <begin position="224"/>
        <end position="233"/>
    </location>
</feature>
<feature type="compositionally biased region" description="Polar residues" evidence="8">
    <location>
        <begin position="462"/>
        <end position="482"/>
    </location>
</feature>
<organism evidence="10 11">
    <name type="scientific">Triticum turgidum subsp. durum</name>
    <name type="common">Durum wheat</name>
    <name type="synonym">Triticum durum</name>
    <dbReference type="NCBI Taxonomy" id="4567"/>
    <lineage>
        <taxon>Eukaryota</taxon>
        <taxon>Viridiplantae</taxon>
        <taxon>Streptophyta</taxon>
        <taxon>Embryophyta</taxon>
        <taxon>Tracheophyta</taxon>
        <taxon>Spermatophyta</taxon>
        <taxon>Magnoliopsida</taxon>
        <taxon>Liliopsida</taxon>
        <taxon>Poales</taxon>
        <taxon>Poaceae</taxon>
        <taxon>BOP clade</taxon>
        <taxon>Pooideae</taxon>
        <taxon>Triticodae</taxon>
        <taxon>Triticeae</taxon>
        <taxon>Triticinae</taxon>
        <taxon>Triticum</taxon>
    </lineage>
</organism>
<feature type="region of interest" description="Disordered" evidence="8">
    <location>
        <begin position="216"/>
        <end position="305"/>
    </location>
</feature>
<dbReference type="OMA" id="SANSCHA"/>
<protein>
    <recommendedName>
        <fullName evidence="9">PUM-HD domain-containing protein</fullName>
    </recommendedName>
</protein>
<evidence type="ECO:0000256" key="5">
    <source>
        <dbReference type="ARBA" id="ARBA00022884"/>
    </source>
</evidence>
<dbReference type="Proteomes" id="UP000324705">
    <property type="component" value="Chromosome 6A"/>
</dbReference>
<feature type="repeat" description="Pumilio" evidence="7">
    <location>
        <begin position="750"/>
        <end position="785"/>
    </location>
</feature>
<feature type="domain" description="PUM-HD" evidence="9">
    <location>
        <begin position="694"/>
        <end position="1036"/>
    </location>
</feature>
<dbReference type="PANTHER" id="PTHR12537">
    <property type="entry name" value="RNA BINDING PROTEIN PUMILIO-RELATED"/>
    <property type="match status" value="1"/>
</dbReference>
<dbReference type="InterPro" id="IPR012940">
    <property type="entry name" value="NABP"/>
</dbReference>
<name>A0A9R1B4V5_TRITD</name>
<dbReference type="GO" id="GO:0005737">
    <property type="term" value="C:cytoplasm"/>
    <property type="evidence" value="ECO:0007669"/>
    <property type="project" value="UniProtKB-SubCell"/>
</dbReference>
<feature type="repeat" description="Pumilio" evidence="7">
    <location>
        <begin position="969"/>
        <end position="1010"/>
    </location>
</feature>
<dbReference type="Gene3D" id="1.25.10.10">
    <property type="entry name" value="Leucine-rich Repeat Variant"/>
    <property type="match status" value="1"/>
</dbReference>
<feature type="repeat" description="Pumilio" evidence="7">
    <location>
        <begin position="714"/>
        <end position="749"/>
    </location>
</feature>
<feature type="compositionally biased region" description="Low complexity" evidence="8">
    <location>
        <begin position="234"/>
        <end position="244"/>
    </location>
</feature>
<evidence type="ECO:0000259" key="9">
    <source>
        <dbReference type="PROSITE" id="PS50303"/>
    </source>
</evidence>
<feature type="region of interest" description="Disordered" evidence="8">
    <location>
        <begin position="23"/>
        <end position="47"/>
    </location>
</feature>
<evidence type="ECO:0000256" key="1">
    <source>
        <dbReference type="ARBA" id="ARBA00004496"/>
    </source>
</evidence>
<feature type="repeat" description="Pumilio" evidence="7">
    <location>
        <begin position="897"/>
        <end position="932"/>
    </location>
</feature>
<dbReference type="CDD" id="cd07920">
    <property type="entry name" value="Pumilio"/>
    <property type="match status" value="1"/>
</dbReference>
<proteinExistence type="predicted"/>
<feature type="compositionally biased region" description="Polar residues" evidence="8">
    <location>
        <begin position="328"/>
        <end position="338"/>
    </location>
</feature>
<dbReference type="PROSITE" id="PS50303">
    <property type="entry name" value="PUM_HD"/>
    <property type="match status" value="1"/>
</dbReference>
<accession>A0A9R1B4V5</accession>
<dbReference type="GO" id="GO:0006417">
    <property type="term" value="P:regulation of translation"/>
    <property type="evidence" value="ECO:0007669"/>
    <property type="project" value="UniProtKB-KW"/>
</dbReference>
<evidence type="ECO:0000256" key="2">
    <source>
        <dbReference type="ARBA" id="ARBA00022490"/>
    </source>
</evidence>
<sequence>MAPSPAGPTFEDLERDLQAVLMDQNHHGGGGGTSAEELSMYRSGSAPPTVQGARAAVGTLFSAAPPAHVDNSGLGGADMLSEEEILSHPAYLQYYYNNEHLNPRLPVPMVSKEDWRVAQRFQAASGGIGDWRRRPSEATGGSSLFSVQPGAREANGVDYLLNDRMGRGERNGLARQQSSEWLGQAADGLIGLSDVNGLASRRKSFADALQENISHPASKAGHLSRSNSRNAFESPNPSRSNSRNAFESPNLSRSNSRNAFEGQNLSRSNSRNAFESPNQVRSSESSKAQLQSRSESMNGFRSGTASPSLVRVQSLGSSMSHTFASAVGSSISRSTTPDPQLMQRAPSPCLPPVGVRMGKADKMVEGRNVASRNHDGSDTAAALSAMSSLNLSGNNMANLESDVQNHIYQNFGGDQRDVLFNNVPKEHRQFSPHNLVHNADEEPINALEYAVFPNGSSNLSNPNMSKLAAESNSKFPTQSQHGNGHKKGSLLSPTGPVYLYQNLNGDSSNIDVPGRHAKANSRSSGSSMLNNHLNTDGEYANLLSNQRGTGYQVQPMDAVYAPYLQANPNSPLGAAGSMSPFRGSNFSGSGHMDNAAYQKAYLASLLAQQKLQYGMPYMGKSGGLSPTLYGSEQAYGMDMAYLSSPTSSHFIPSPQGHARQGDRLTTRIPSMARSTTGGAMGSWSSENGLVDNAYESTLLEEFKTNKTRSFELLDIVGHVVEFSSDQYGSRFIQQKLETASTEEKNMIFPEILPQARTLMTDVFGNYVIQKFFEYGTEPQQKQLANLLKGHVYTLSTQMYGCRVIQKALEVVGVEQQTQMALELDGNTIILKLVRDQNGNHVIQKCIECIPQERIQFIISAFYGQVVELSTHPYGCRVIQRVLEHCDDESTQNAMMEEIMQCVVPLTQDQYGNYVIQHVLQHGKPEERTSIIKQLAGQIVKMSQQKFASNVVEKCLSFGSPEERQILINEMLGTTDENEPLQAMMKDQFANYVVQKVLETCDDHNRELILSRIKVHLNALKRYTYGKHIVARVEKLIAAGEGISGSRRSLAEIEWLV</sequence>
<dbReference type="InterPro" id="IPR011989">
    <property type="entry name" value="ARM-like"/>
</dbReference>
<dbReference type="InterPro" id="IPR033712">
    <property type="entry name" value="Pumilio_RNA-bd"/>
</dbReference>
<keyword evidence="11" id="KW-1185">Reference proteome</keyword>
<dbReference type="SUPFAM" id="SSF48371">
    <property type="entry name" value="ARM repeat"/>
    <property type="match status" value="1"/>
</dbReference>
<dbReference type="PANTHER" id="PTHR12537:SF12">
    <property type="entry name" value="MATERNAL PROTEIN PUMILIO"/>
    <property type="match status" value="1"/>
</dbReference>
<dbReference type="Pfam" id="PF00806">
    <property type="entry name" value="PUF"/>
    <property type="match status" value="8"/>
</dbReference>
<feature type="region of interest" description="Disordered" evidence="8">
    <location>
        <begin position="128"/>
        <end position="148"/>
    </location>
</feature>
<dbReference type="Gramene" id="TRITD6Av1G220530.8">
    <property type="protein sequence ID" value="TRITD6Av1G220530.8"/>
    <property type="gene ID" value="TRITD6Av1G220530"/>
</dbReference>
<feature type="repeat" description="Pumilio" evidence="7">
    <location>
        <begin position="933"/>
        <end position="968"/>
    </location>
</feature>
<keyword evidence="3" id="KW-0677">Repeat</keyword>
<feature type="region of interest" description="Disordered" evidence="8">
    <location>
        <begin position="462"/>
        <end position="493"/>
    </location>
</feature>
<keyword evidence="2" id="KW-0963">Cytoplasm</keyword>
<gene>
    <name evidence="10" type="ORF">TRITD_6Av1G220530</name>
</gene>
<dbReference type="InterPro" id="IPR016024">
    <property type="entry name" value="ARM-type_fold"/>
</dbReference>
<evidence type="ECO:0000256" key="3">
    <source>
        <dbReference type="ARBA" id="ARBA00022737"/>
    </source>
</evidence>
<comment type="subcellular location">
    <subcellularLocation>
        <location evidence="1">Cytoplasm</location>
    </subcellularLocation>
</comment>